<comment type="caution">
    <text evidence="4">The sequence shown here is derived from an EMBL/GenBank/DDBJ whole genome shotgun (WGS) entry which is preliminary data.</text>
</comment>
<dbReference type="Proteomes" id="UP000689129">
    <property type="component" value="Unassembled WGS sequence"/>
</dbReference>
<feature type="compositionally biased region" description="Basic and acidic residues" evidence="2">
    <location>
        <begin position="299"/>
        <end position="321"/>
    </location>
</feature>
<feature type="compositionally biased region" description="Low complexity" evidence="2">
    <location>
        <begin position="38"/>
        <end position="60"/>
    </location>
</feature>
<feature type="region of interest" description="Disordered" evidence="2">
    <location>
        <begin position="478"/>
        <end position="504"/>
    </location>
</feature>
<feature type="domain" description="mRNA triphosphatase Cet1-like" evidence="3">
    <location>
        <begin position="528"/>
        <end position="692"/>
    </location>
</feature>
<feature type="compositionally biased region" description="Low complexity" evidence="2">
    <location>
        <begin position="239"/>
        <end position="257"/>
    </location>
</feature>
<dbReference type="PANTHER" id="PTHR28118:SF1">
    <property type="entry name" value="POLYNUCLEOTIDE 5'-TRIPHOSPHATASE CTL1-RELATED"/>
    <property type="match status" value="1"/>
</dbReference>
<comment type="cofactor">
    <cofactor evidence="1">
        <name>Mg(2+)</name>
        <dbReference type="ChEBI" id="CHEBI:18420"/>
    </cofactor>
</comment>
<dbReference type="GO" id="GO:0140818">
    <property type="term" value="F:mRNA 5'-triphosphate monophosphatase activity"/>
    <property type="evidence" value="ECO:0007669"/>
    <property type="project" value="UniProtKB-EC"/>
</dbReference>
<feature type="compositionally biased region" description="Polar residues" evidence="2">
    <location>
        <begin position="1"/>
        <end position="10"/>
    </location>
</feature>
<keyword evidence="1" id="KW-0507">mRNA processing</keyword>
<comment type="catalytic activity">
    <reaction evidence="1">
        <text>a 5'-end triphospho-ribonucleoside in mRNA + H2O = a 5'-end diphospho-ribonucleoside in mRNA + phosphate + H(+)</text>
        <dbReference type="Rhea" id="RHEA:67004"/>
        <dbReference type="Rhea" id="RHEA-COMP:17164"/>
        <dbReference type="Rhea" id="RHEA-COMP:17165"/>
        <dbReference type="ChEBI" id="CHEBI:15377"/>
        <dbReference type="ChEBI" id="CHEBI:15378"/>
        <dbReference type="ChEBI" id="CHEBI:43474"/>
        <dbReference type="ChEBI" id="CHEBI:167616"/>
        <dbReference type="ChEBI" id="CHEBI:167618"/>
        <dbReference type="EC" id="3.6.1.74"/>
    </reaction>
</comment>
<sequence length="932" mass="102938">MDLRSLMNTNDDGERTEKPAPHGPPKQQQQQQPPPHPHYAQQQQQQQQQQQHHPQQHPQQQQPPPAQTPTTPAQGPTAFAFRESAYSHALHSSPGKPSAPQEYSIHGQAGPGPGPNSGSYPPQSPYQTPGPYPNRPPQPTLQTQYSDPRSPGGAPMPGPSPYRHTPSSSVSAPTQGYPFPPSGPAHGSPESTASPVQRHQYPPSTTYPSRDGYSHMSGPPHGATGPPPAHPSGPYVPHQQQPQQQQQQQQQLPQQQQHSMPQTPPIGTSSGHAFIHQRSQSTHSTPTPTSAQSQHHSHSAYDPRVNDAHRRSQSNSERERSVSISPKTRMPSLPSSTGGPPSAPPSTIADTEMRPVQPSVASMMDPERERATTPAKRKLADRDLSPREMEKAGTRPPPPGHVNGDRAPPSRSSTRPPTASPQALQKKRARHMTPPVWAQRWDSRENRRLNKANYELQKRGPPSTNGKPPVVVKQEQIKQDLASRHASPEAVRSDSLKGAPVADHNPNNEIVAILGPWEPSITGVKPTDEIAKNVADFLYLNVVANPDSGEIANRGVEFEIEAKLGTLIDKDTNERVEKFVTTACLLHDTGRIAFRSSMTAAQHKGMNQWLNDKVLNTNPQNPDPRVRDRVQVQYKHRREVDKFFEIPSQLQGRLPGCVRARINPKHSVKVRVTYDQKTGEPLAKIVKARVANPKHSVKVRVTYDQKTGEPLAKIVKARVADINLHMPNAPLDCRISINLEAAWDGPIEELEQIAVGHGNKFPDRSKDRLSYTQSHYQVDLTQVRVTYDQKTGEPLAKIVKARVADINLHMPNAPLDCRISINLEAAWDGPIEELEQIAVGHGNKFPDRSKDRLSYTQSHYQVDLTQVTQTVPGPGNTQRVDKEHELEIELAPHVTIDQGQRATSGQPHKYPELIEGFVDNIRILARAAGDFV</sequence>
<keyword evidence="1" id="KW-0539">Nucleus</keyword>
<dbReference type="InterPro" id="IPR040343">
    <property type="entry name" value="Cet1/Ctl1"/>
</dbReference>
<feature type="compositionally biased region" description="Polar residues" evidence="2">
    <location>
        <begin position="189"/>
        <end position="208"/>
    </location>
</feature>
<dbReference type="EC" id="3.6.1.74" evidence="1"/>
<comment type="function">
    <text evidence="1">First step of mRNA capping. Converts the 5'-triphosphate end of a nascent mRNA chain into a diphosphate end.</text>
</comment>
<feature type="compositionally biased region" description="Low complexity" evidence="2">
    <location>
        <begin position="68"/>
        <end position="77"/>
    </location>
</feature>
<feature type="domain" description="mRNA triphosphatase Cet1-like" evidence="3">
    <location>
        <begin position="782"/>
        <end position="890"/>
    </location>
</feature>
<feature type="region of interest" description="Disordered" evidence="2">
    <location>
        <begin position="452"/>
        <end position="471"/>
    </location>
</feature>
<comment type="subunit">
    <text evidence="1">Heterodimer. The mRNA-capping enzyme is composed of two separate chains alpha and beta, respectively a mRNA guanylyltransferase and an mRNA 5'-triphosphate monophosphatase.</text>
</comment>
<name>A0A8I2ZVK3_VERLO</name>
<evidence type="ECO:0000256" key="2">
    <source>
        <dbReference type="SAM" id="MobiDB-lite"/>
    </source>
</evidence>
<feature type="compositionally biased region" description="Basic and acidic residues" evidence="2">
    <location>
        <begin position="478"/>
        <end position="495"/>
    </location>
</feature>
<gene>
    <name evidence="4" type="ORF">HYQ45_003337</name>
</gene>
<evidence type="ECO:0000259" key="3">
    <source>
        <dbReference type="Pfam" id="PF02940"/>
    </source>
</evidence>
<feature type="compositionally biased region" description="Polar residues" evidence="2">
    <location>
        <begin position="258"/>
        <end position="271"/>
    </location>
</feature>
<feature type="compositionally biased region" description="Polar residues" evidence="2">
    <location>
        <begin position="165"/>
        <end position="174"/>
    </location>
</feature>
<evidence type="ECO:0000313" key="4">
    <source>
        <dbReference type="EMBL" id="KAG7139797.1"/>
    </source>
</evidence>
<comment type="similarity">
    <text evidence="1">Belongs to the fungal TPase family.</text>
</comment>
<feature type="region of interest" description="Disordered" evidence="2">
    <location>
        <begin position="1"/>
        <end position="445"/>
    </location>
</feature>
<dbReference type="InterPro" id="IPR004206">
    <property type="entry name" value="mRNA_triPase_Cet1"/>
</dbReference>
<dbReference type="GO" id="GO:0031533">
    <property type="term" value="C:mRNA capping enzyme complex"/>
    <property type="evidence" value="ECO:0007669"/>
    <property type="project" value="UniProtKB-UniRule"/>
</dbReference>
<dbReference type="PANTHER" id="PTHR28118">
    <property type="entry name" value="POLYNUCLEOTIDE 5'-TRIPHOSPHATASE-RELATED"/>
    <property type="match status" value="1"/>
</dbReference>
<organism evidence="4 5">
    <name type="scientific">Verticillium longisporum</name>
    <name type="common">Verticillium dahliae var. longisporum</name>
    <dbReference type="NCBI Taxonomy" id="100787"/>
    <lineage>
        <taxon>Eukaryota</taxon>
        <taxon>Fungi</taxon>
        <taxon>Dikarya</taxon>
        <taxon>Ascomycota</taxon>
        <taxon>Pezizomycotina</taxon>
        <taxon>Sordariomycetes</taxon>
        <taxon>Hypocreomycetidae</taxon>
        <taxon>Glomerellales</taxon>
        <taxon>Plectosphaerellaceae</taxon>
        <taxon>Verticillium</taxon>
    </lineage>
</organism>
<comment type="subcellular location">
    <subcellularLocation>
        <location evidence="1">Nucleus</location>
    </subcellularLocation>
</comment>
<proteinExistence type="inferred from homology"/>
<feature type="compositionally biased region" description="Pro residues" evidence="2">
    <location>
        <begin position="122"/>
        <end position="139"/>
    </location>
</feature>
<dbReference type="GO" id="GO:0004651">
    <property type="term" value="F:polynucleotide 5'-phosphatase activity"/>
    <property type="evidence" value="ECO:0007669"/>
    <property type="project" value="UniProtKB-UniRule"/>
</dbReference>
<feature type="compositionally biased region" description="Low complexity" evidence="2">
    <location>
        <begin position="276"/>
        <end position="294"/>
    </location>
</feature>
<protein>
    <recommendedName>
        <fullName evidence="1">mRNA-capping enzyme subunit beta</fullName>
        <ecNumber evidence="1">3.6.1.74</ecNumber>
    </recommendedName>
    <alternativeName>
        <fullName evidence="1">mRNA 5'-phosphatase</fullName>
    </alternativeName>
    <alternativeName>
        <fullName evidence="1">mRNA 5'-triphosphate monophosphatase</fullName>
    </alternativeName>
</protein>
<dbReference type="AlphaFoldDB" id="A0A8I2ZVK3"/>
<evidence type="ECO:0000313" key="5">
    <source>
        <dbReference type="Proteomes" id="UP000689129"/>
    </source>
</evidence>
<keyword evidence="1" id="KW-0378">Hydrolase</keyword>
<dbReference type="Pfam" id="PF02940">
    <property type="entry name" value="mRNA_triPase"/>
    <property type="match status" value="2"/>
</dbReference>
<dbReference type="EMBL" id="JAEMWZ010000052">
    <property type="protein sequence ID" value="KAG7139797.1"/>
    <property type="molecule type" value="Genomic_DNA"/>
</dbReference>
<evidence type="ECO:0000256" key="1">
    <source>
        <dbReference type="RuleBase" id="RU367053"/>
    </source>
</evidence>
<accession>A0A8I2ZVK3</accession>
<feature type="compositionally biased region" description="Low complexity" evidence="2">
    <location>
        <begin position="331"/>
        <end position="340"/>
    </location>
</feature>
<dbReference type="CDD" id="cd07470">
    <property type="entry name" value="CYTH-like_mRNA_RTPase"/>
    <property type="match status" value="1"/>
</dbReference>
<keyword evidence="1" id="KW-0506">mRNA capping</keyword>
<dbReference type="OrthoDB" id="272147at2759"/>
<feature type="compositionally biased region" description="Basic and acidic residues" evidence="2">
    <location>
        <begin position="378"/>
        <end position="393"/>
    </location>
</feature>
<reference evidence="4" key="1">
    <citation type="journal article" date="2021" name="Mol. Plant Pathol.">
        <title>A 20-kb lineage-specific genomic region tames virulence in pathogenic amphidiploid Verticillium longisporum.</title>
        <authorList>
            <person name="Harting R."/>
            <person name="Starke J."/>
            <person name="Kusch H."/>
            <person name="Poggeler S."/>
            <person name="Maurus I."/>
            <person name="Schluter R."/>
            <person name="Landesfeind M."/>
            <person name="Bulla I."/>
            <person name="Nowrousian M."/>
            <person name="de Jonge R."/>
            <person name="Stahlhut G."/>
            <person name="Hoff K.J."/>
            <person name="Asshauer K.P."/>
            <person name="Thurmer A."/>
            <person name="Stanke M."/>
            <person name="Daniel R."/>
            <person name="Morgenstern B."/>
            <person name="Thomma B.P.H.J."/>
            <person name="Kronstad J.W."/>
            <person name="Braus-Stromeyer S.A."/>
            <person name="Braus G.H."/>
        </authorList>
    </citation>
    <scope>NUCLEOTIDE SEQUENCE</scope>
    <source>
        <strain evidence="4">Vl32</strain>
    </source>
</reference>
<feature type="compositionally biased region" description="Low complexity" evidence="2">
    <location>
        <begin position="406"/>
        <end position="421"/>
    </location>
</feature>
<dbReference type="GO" id="GO:0006370">
    <property type="term" value="P:7-methylguanosine mRNA capping"/>
    <property type="evidence" value="ECO:0007669"/>
    <property type="project" value="UniProtKB-UniRule"/>
</dbReference>